<dbReference type="KEGG" id="tpv:TP01_0434"/>
<dbReference type="AlphaFoldDB" id="Q4N8N0"/>
<comment type="caution">
    <text evidence="1">The sequence shown here is derived from an EMBL/GenBank/DDBJ whole genome shotgun (WGS) entry which is preliminary data.</text>
</comment>
<evidence type="ECO:0000313" key="2">
    <source>
        <dbReference type="Proteomes" id="UP000001949"/>
    </source>
</evidence>
<organism evidence="1 2">
    <name type="scientific">Theileria parva</name>
    <name type="common">East coast fever infection agent</name>
    <dbReference type="NCBI Taxonomy" id="5875"/>
    <lineage>
        <taxon>Eukaryota</taxon>
        <taxon>Sar</taxon>
        <taxon>Alveolata</taxon>
        <taxon>Apicomplexa</taxon>
        <taxon>Aconoidasida</taxon>
        <taxon>Piroplasmida</taxon>
        <taxon>Theileriidae</taxon>
        <taxon>Theileria</taxon>
    </lineage>
</organism>
<sequence length="771" mass="89460">MLNPWFYNLCYKTLSNEYFKFSKISLSGIYFFQSKIVVYFGKPFTLTLNAHDYNDKTRIFFSVVSTCSDTSSLNTNFSISMREEPDLIYNENGKDVIVFSGIVITKNYNTKLLSVKDEANARRVNIKQMLHLCVKLNDKHIYTKNDYLVTGPRQISNNDLNKQKIFETILNYKWYSKFNNVLLITFISKEHEEVNCENNDFNPYSENVTYSFYNFSRTFINIDKYLNIKNSLLCWCGGKNCKSVSDYSTTLLFPSFTGVNTIITELTDEPIKLIYFGSELTIFDEFRVVDSNAKCGKINSSKMSNNLLSTSTLLEDIDPDFKFDKNNYGLVKSYSFNNKKYIWESFQLMLTQTNKKTLLYKICFCSFILNEQCKSDHDFIDTAGYILKNKTKPKIKSMLLRIFISYSDSLNKTCSRKNENSYLSVGYSFRVEGDLKIATQFATNFVGRYSENEGFIYESCIVESGLDEFNSKNYIRFLIQNKSGIYIKQKLNIRAAVLQNIIIRGSNLSKDYVYKLAIISVDLNCNSSPTDNIQLIDSAPLENSKGILFEKLMVHQEGTYKLCISMSKNAANETEQNKEDEDDKESSSSQSETTNLEWLHFGFLRVKKYYINYTSDLIYFDCEGCENSENKPNLNQEKNETCSITGYKKLVQLCVLKEEQLIILSDCNNRLWAVMFDVRNGVVNVSKDKLRLFMNFVGNETEGSWILCKEMKFQKSLVFLGEKYAVVVDLPIQRTSLTFQKMFIVTAYFQRLRLECQQTILSYFAWTLKKT</sequence>
<dbReference type="GeneID" id="3502647"/>
<reference evidence="1 2" key="1">
    <citation type="journal article" date="2005" name="Science">
        <title>Genome sequence of Theileria parva, a bovine pathogen that transforms lymphocytes.</title>
        <authorList>
            <person name="Gardner M.J."/>
            <person name="Bishop R."/>
            <person name="Shah T."/>
            <person name="de Villiers E.P."/>
            <person name="Carlton J.M."/>
            <person name="Hall N."/>
            <person name="Ren Q."/>
            <person name="Paulsen I.T."/>
            <person name="Pain A."/>
            <person name="Berriman M."/>
            <person name="Wilson R.J.M."/>
            <person name="Sato S."/>
            <person name="Ralph S.A."/>
            <person name="Mann D.J."/>
            <person name="Xiong Z."/>
            <person name="Shallom S.J."/>
            <person name="Weidman J."/>
            <person name="Jiang L."/>
            <person name="Lynn J."/>
            <person name="Weaver B."/>
            <person name="Shoaibi A."/>
            <person name="Domingo A.R."/>
            <person name="Wasawo D."/>
            <person name="Crabtree J."/>
            <person name="Wortman J.R."/>
            <person name="Haas B."/>
            <person name="Angiuoli S.V."/>
            <person name="Creasy T.H."/>
            <person name="Lu C."/>
            <person name="Suh B."/>
            <person name="Silva J.C."/>
            <person name="Utterback T.R."/>
            <person name="Feldblyum T.V."/>
            <person name="Pertea M."/>
            <person name="Allen J."/>
            <person name="Nierman W.C."/>
            <person name="Taracha E.L.N."/>
            <person name="Salzberg S.L."/>
            <person name="White O.R."/>
            <person name="Fitzhugh H.A."/>
            <person name="Morzaria S."/>
            <person name="Venter J.C."/>
            <person name="Fraser C.M."/>
            <person name="Nene V."/>
        </authorList>
    </citation>
    <scope>NUCLEOTIDE SEQUENCE [LARGE SCALE GENOMIC DNA]</scope>
    <source>
        <strain evidence="1 2">Muguga</strain>
    </source>
</reference>
<dbReference type="RefSeq" id="XP_765961.1">
    <property type="nucleotide sequence ID" value="XM_760868.1"/>
</dbReference>
<dbReference type="eggNOG" id="ENOG502QXHT">
    <property type="taxonomic scope" value="Eukaryota"/>
</dbReference>
<name>Q4N8N0_THEPA</name>
<dbReference type="InParanoid" id="Q4N8N0"/>
<keyword evidence="2" id="KW-1185">Reference proteome</keyword>
<accession>Q4N8N0</accession>
<gene>
    <name evidence="1" type="ordered locus">TP01_0434</name>
</gene>
<dbReference type="VEuPathDB" id="PiroplasmaDB:TpMuguga_01g00434"/>
<dbReference type="EMBL" id="AAGK01000001">
    <property type="protein sequence ID" value="EAN33678.1"/>
    <property type="molecule type" value="Genomic_DNA"/>
</dbReference>
<dbReference type="Proteomes" id="UP000001949">
    <property type="component" value="Unassembled WGS sequence"/>
</dbReference>
<proteinExistence type="predicted"/>
<evidence type="ECO:0000313" key="1">
    <source>
        <dbReference type="EMBL" id="EAN33678.1"/>
    </source>
</evidence>
<protein>
    <submittedName>
        <fullName evidence="1">Uncharacterized protein</fullName>
    </submittedName>
</protein>